<evidence type="ECO:0000256" key="4">
    <source>
        <dbReference type="ARBA" id="ARBA00022448"/>
    </source>
</evidence>
<dbReference type="Gene3D" id="3.40.1110.10">
    <property type="entry name" value="Calcium-transporting ATPase, cytoplasmic domain N"/>
    <property type="match status" value="1"/>
</dbReference>
<dbReference type="Gene3D" id="3.40.50.1000">
    <property type="entry name" value="HAD superfamily/HAD-like"/>
    <property type="match status" value="1"/>
</dbReference>
<dbReference type="InterPro" id="IPR008250">
    <property type="entry name" value="ATPase_P-typ_transduc_dom_A_sf"/>
</dbReference>
<keyword evidence="11" id="KW-1278">Translocase</keyword>
<dbReference type="Pfam" id="PF19335">
    <property type="entry name" value="HMBD"/>
    <property type="match status" value="2"/>
</dbReference>
<dbReference type="Gene3D" id="2.70.150.10">
    <property type="entry name" value="Calcium-transporting ATPase, cytoplasmic transduction domain A"/>
    <property type="match status" value="1"/>
</dbReference>
<dbReference type="GO" id="GO:0005507">
    <property type="term" value="F:copper ion binding"/>
    <property type="evidence" value="ECO:0007669"/>
    <property type="project" value="TreeGrafter"/>
</dbReference>
<dbReference type="GO" id="GO:0005886">
    <property type="term" value="C:plasma membrane"/>
    <property type="evidence" value="ECO:0007669"/>
    <property type="project" value="UniProtKB-SubCell"/>
</dbReference>
<keyword evidence="6 18" id="KW-0812">Transmembrane</keyword>
<dbReference type="InterPro" id="IPR007029">
    <property type="entry name" value="YHS_dom"/>
</dbReference>
<comment type="catalytic activity">
    <reaction evidence="17">
        <text>Cu(+)(in) + ATP + H2O = Cu(+)(out) + ADP + phosphate + H(+)</text>
        <dbReference type="Rhea" id="RHEA:25792"/>
        <dbReference type="ChEBI" id="CHEBI:15377"/>
        <dbReference type="ChEBI" id="CHEBI:15378"/>
        <dbReference type="ChEBI" id="CHEBI:30616"/>
        <dbReference type="ChEBI" id="CHEBI:43474"/>
        <dbReference type="ChEBI" id="CHEBI:49552"/>
        <dbReference type="ChEBI" id="CHEBI:456216"/>
        <dbReference type="EC" id="7.2.2.8"/>
    </reaction>
</comment>
<dbReference type="Proteomes" id="UP001139103">
    <property type="component" value="Unassembled WGS sequence"/>
</dbReference>
<dbReference type="EMBL" id="JAJKFT010000010">
    <property type="protein sequence ID" value="MCC9629662.1"/>
    <property type="molecule type" value="Genomic_DNA"/>
</dbReference>
<dbReference type="GO" id="GO:0140581">
    <property type="term" value="F:P-type monovalent copper transporter activity"/>
    <property type="evidence" value="ECO:0007669"/>
    <property type="project" value="UniProtKB-EC"/>
</dbReference>
<dbReference type="Pfam" id="PF00702">
    <property type="entry name" value="Hydrolase"/>
    <property type="match status" value="1"/>
</dbReference>
<evidence type="ECO:0000256" key="3">
    <source>
        <dbReference type="ARBA" id="ARBA00012517"/>
    </source>
</evidence>
<dbReference type="GO" id="GO:0016887">
    <property type="term" value="F:ATP hydrolysis activity"/>
    <property type="evidence" value="ECO:0007669"/>
    <property type="project" value="InterPro"/>
</dbReference>
<dbReference type="SMART" id="SM00746">
    <property type="entry name" value="TRASH"/>
    <property type="match status" value="1"/>
</dbReference>
<dbReference type="PANTHER" id="PTHR43520">
    <property type="entry name" value="ATP7, ISOFORM B"/>
    <property type="match status" value="1"/>
</dbReference>
<keyword evidence="9" id="KW-0187">Copper transport</keyword>
<dbReference type="InterPro" id="IPR023298">
    <property type="entry name" value="ATPase_P-typ_TM_dom_sf"/>
</dbReference>
<comment type="caution">
    <text evidence="21">The sequence shown here is derived from an EMBL/GenBank/DDBJ whole genome shotgun (WGS) entry which is preliminary data.</text>
</comment>
<dbReference type="EC" id="7.2.2.8" evidence="3"/>
<evidence type="ECO:0000256" key="11">
    <source>
        <dbReference type="ARBA" id="ARBA00022967"/>
    </source>
</evidence>
<dbReference type="GO" id="GO:0005524">
    <property type="term" value="F:ATP binding"/>
    <property type="evidence" value="ECO:0007669"/>
    <property type="project" value="UniProtKB-UniRule"/>
</dbReference>
<keyword evidence="12 18" id="KW-1133">Transmembrane helix</keyword>
<evidence type="ECO:0000256" key="15">
    <source>
        <dbReference type="ARBA" id="ARBA00023136"/>
    </source>
</evidence>
<dbReference type="NCBIfam" id="TIGR01511">
    <property type="entry name" value="ATPase-IB1_Cu"/>
    <property type="match status" value="1"/>
</dbReference>
<dbReference type="SFLD" id="SFLDF00027">
    <property type="entry name" value="p-type_atpase"/>
    <property type="match status" value="1"/>
</dbReference>
<dbReference type="SFLD" id="SFLDS00003">
    <property type="entry name" value="Haloacid_Dehalogenase"/>
    <property type="match status" value="1"/>
</dbReference>
<feature type="transmembrane region" description="Helical" evidence="18">
    <location>
        <begin position="800"/>
        <end position="820"/>
    </location>
</feature>
<sequence length="831" mass="88147">MAKDPICGMDVDPNTGLHLERDGETYYFCSEHCRTKFAAQESGAPVAAAQESGHSCCHGHSPAHGGHGMELTQLSTAPAKKSAPSTAAYICPMCPGVESDKPGSCQKCGMALEPNPSAKKHATKKTIYTCPMHPEIEQDLPGTCPKCGMELEKKTVTTESDEHEDDELNDMTLRFWIATALALPVLILAMGPMVGVPFDEWLGSAYSWVQLALSTPVVLWAGWPFFVRGGRSFLTGHLNMFTLIAVGTGAAYLYSLVGVLAPDLIPEAFKHNGRVDVYFEAAAVITALVLLGQVLELRARKKTSGAIRALIALAPPTAHLVRDGKEVDVELDEVQSGDLLRVRPGEKIPVDGRVTEGESSVDESMLTGEPNPVKKQAGEEVIGGTVNGTGSFLMEAEKVGEDTVLSQIVDMVASAQRSRAPIQRIADQVAGYFVPAVLATSVITFIVWAIFGPKDYAFSWALVNAVAVLIIACPCALGLATPMSIMVGVGRGAAEGVLIKDAEVLEHMEKVNAIVVDKTGTLTAGKPKLTEFESLEKLSPSGVLRMAAAVEQNSEHPLARSIIAGAEEQEIEVPSVTNFDSIPGGGVSGEVEGRQVLIGNSALLAERNVEERDAMNGRVAELQGQGRTMMLVALDGKLAGLVAVADPIKESTPEAIRQLHDLGLKVIMLTGDNQRTAASVAKQLGIDDFTAEVRPQDKQQRVEQLKDEGYVVAMAGDGVNDAPALAAADVGIAMGAGSDVAIESAGVTLVKGDLRGIVRAVKLSRRTMKNIRQNLFFAFAYNVIGIPIAAGVLYPLSHHLLLNPMIAAAAMSFSSVSVIGNSLRLRTAKLD</sequence>
<keyword evidence="5 18" id="KW-1003">Cell membrane</keyword>
<dbReference type="InterPro" id="IPR018303">
    <property type="entry name" value="ATPase_P-typ_P_site"/>
</dbReference>
<keyword evidence="14" id="KW-0406">Ion transport</keyword>
<feature type="domain" description="TRASH" evidence="20">
    <location>
        <begin position="4"/>
        <end position="41"/>
    </location>
</feature>
<evidence type="ECO:0000256" key="12">
    <source>
        <dbReference type="ARBA" id="ARBA00022989"/>
    </source>
</evidence>
<dbReference type="SFLD" id="SFLDG00002">
    <property type="entry name" value="C1.7:_P-type_atpase_like"/>
    <property type="match status" value="1"/>
</dbReference>
<feature type="region of interest" description="Disordered" evidence="19">
    <location>
        <begin position="351"/>
        <end position="370"/>
    </location>
</feature>
<evidence type="ECO:0000313" key="21">
    <source>
        <dbReference type="EMBL" id="MCC9629662.1"/>
    </source>
</evidence>
<dbReference type="FunFam" id="2.70.150.10:FF:000020">
    <property type="entry name" value="Copper-exporting P-type ATPase A"/>
    <property type="match status" value="1"/>
</dbReference>
<dbReference type="Pfam" id="PF00122">
    <property type="entry name" value="E1-E2_ATPase"/>
    <property type="match status" value="1"/>
</dbReference>
<evidence type="ECO:0000256" key="2">
    <source>
        <dbReference type="ARBA" id="ARBA00006024"/>
    </source>
</evidence>
<feature type="transmembrane region" description="Helical" evidence="18">
    <location>
        <begin position="206"/>
        <end position="226"/>
    </location>
</feature>
<keyword evidence="4" id="KW-0813">Transport</keyword>
<feature type="transmembrane region" description="Helical" evidence="18">
    <location>
        <begin position="429"/>
        <end position="451"/>
    </location>
</feature>
<evidence type="ECO:0000256" key="8">
    <source>
        <dbReference type="ARBA" id="ARBA00022741"/>
    </source>
</evidence>
<dbReference type="RefSeq" id="WP_230220135.1">
    <property type="nucleotide sequence ID" value="NZ_JAJKFT010000010.1"/>
</dbReference>
<dbReference type="InterPro" id="IPR023214">
    <property type="entry name" value="HAD_sf"/>
</dbReference>
<evidence type="ECO:0000256" key="5">
    <source>
        <dbReference type="ARBA" id="ARBA00022475"/>
    </source>
</evidence>
<evidence type="ECO:0000256" key="6">
    <source>
        <dbReference type="ARBA" id="ARBA00022692"/>
    </source>
</evidence>
<evidence type="ECO:0000256" key="13">
    <source>
        <dbReference type="ARBA" id="ARBA00023008"/>
    </source>
</evidence>
<dbReference type="SUPFAM" id="SSF81653">
    <property type="entry name" value="Calcium ATPase, transduction domain A"/>
    <property type="match status" value="1"/>
</dbReference>
<evidence type="ECO:0000256" key="17">
    <source>
        <dbReference type="ARBA" id="ARBA00049289"/>
    </source>
</evidence>
<protein>
    <recommendedName>
        <fullName evidence="3">P-type Cu(+) transporter</fullName>
        <ecNumber evidence="3">7.2.2.8</ecNumber>
    </recommendedName>
    <alternativeName>
        <fullName evidence="16">Cu(+)-exporting ATPase</fullName>
    </alternativeName>
</protein>
<feature type="transmembrane region" description="Helical" evidence="18">
    <location>
        <begin position="775"/>
        <end position="794"/>
    </location>
</feature>
<feature type="transmembrane region" description="Helical" evidence="18">
    <location>
        <begin position="238"/>
        <end position="257"/>
    </location>
</feature>
<dbReference type="SUPFAM" id="SSF56784">
    <property type="entry name" value="HAD-like"/>
    <property type="match status" value="1"/>
</dbReference>
<evidence type="ECO:0000256" key="19">
    <source>
        <dbReference type="SAM" id="MobiDB-lite"/>
    </source>
</evidence>
<proteinExistence type="inferred from homology"/>
<feature type="transmembrane region" description="Helical" evidence="18">
    <location>
        <begin position="175"/>
        <end position="194"/>
    </location>
</feature>
<evidence type="ECO:0000256" key="18">
    <source>
        <dbReference type="RuleBase" id="RU362081"/>
    </source>
</evidence>
<organism evidence="21 22">
    <name type="scientific">Blastopirellula sediminis</name>
    <dbReference type="NCBI Taxonomy" id="2894196"/>
    <lineage>
        <taxon>Bacteria</taxon>
        <taxon>Pseudomonadati</taxon>
        <taxon>Planctomycetota</taxon>
        <taxon>Planctomycetia</taxon>
        <taxon>Pirellulales</taxon>
        <taxon>Pirellulaceae</taxon>
        <taxon>Blastopirellula</taxon>
    </lineage>
</organism>
<dbReference type="NCBIfam" id="TIGR01494">
    <property type="entry name" value="ATPase_P-type"/>
    <property type="match status" value="1"/>
</dbReference>
<evidence type="ECO:0000256" key="16">
    <source>
        <dbReference type="ARBA" id="ARBA00033239"/>
    </source>
</evidence>
<dbReference type="GO" id="GO:0043682">
    <property type="term" value="F:P-type divalent copper transporter activity"/>
    <property type="evidence" value="ECO:0007669"/>
    <property type="project" value="TreeGrafter"/>
</dbReference>
<evidence type="ECO:0000256" key="7">
    <source>
        <dbReference type="ARBA" id="ARBA00022723"/>
    </source>
</evidence>
<keyword evidence="7 18" id="KW-0479">Metal-binding</keyword>
<evidence type="ECO:0000256" key="10">
    <source>
        <dbReference type="ARBA" id="ARBA00022840"/>
    </source>
</evidence>
<feature type="transmembrane region" description="Helical" evidence="18">
    <location>
        <begin position="277"/>
        <end position="295"/>
    </location>
</feature>
<feature type="transmembrane region" description="Helical" evidence="18">
    <location>
        <begin position="457"/>
        <end position="481"/>
    </location>
</feature>
<keyword evidence="15 18" id="KW-0472">Membrane</keyword>
<dbReference type="InterPro" id="IPR059000">
    <property type="entry name" value="ATPase_P-type_domA"/>
</dbReference>
<dbReference type="InterPro" id="IPR045800">
    <property type="entry name" value="HMBD"/>
</dbReference>
<dbReference type="InterPro" id="IPR044492">
    <property type="entry name" value="P_typ_ATPase_HD_dom"/>
</dbReference>
<evidence type="ECO:0000256" key="14">
    <source>
        <dbReference type="ARBA" id="ARBA00023065"/>
    </source>
</evidence>
<comment type="subcellular location">
    <subcellularLocation>
        <location evidence="1">Cell membrane</location>
        <topology evidence="1">Multi-pass membrane protein</topology>
    </subcellularLocation>
</comment>
<keyword evidence="8 18" id="KW-0547">Nucleotide-binding</keyword>
<dbReference type="NCBIfam" id="TIGR01525">
    <property type="entry name" value="ATPase-IB_hvy"/>
    <property type="match status" value="1"/>
</dbReference>
<dbReference type="PRINTS" id="PR00943">
    <property type="entry name" value="CUATPASE"/>
</dbReference>
<evidence type="ECO:0000259" key="20">
    <source>
        <dbReference type="SMART" id="SM00746"/>
    </source>
</evidence>
<keyword evidence="10 18" id="KW-0067">ATP-binding</keyword>
<accession>A0A9X1MPI9</accession>
<dbReference type="InterPro" id="IPR001757">
    <property type="entry name" value="P_typ_ATPase"/>
</dbReference>
<reference evidence="21" key="1">
    <citation type="submission" date="2021-11" db="EMBL/GenBank/DDBJ databases">
        <title>Genome sequence.</title>
        <authorList>
            <person name="Sun Q."/>
        </authorList>
    </citation>
    <scope>NUCLEOTIDE SEQUENCE</scope>
    <source>
        <strain evidence="21">JC732</strain>
    </source>
</reference>
<evidence type="ECO:0000256" key="9">
    <source>
        <dbReference type="ARBA" id="ARBA00022796"/>
    </source>
</evidence>
<keyword evidence="13" id="KW-0186">Copper</keyword>
<dbReference type="Pfam" id="PF04945">
    <property type="entry name" value="YHS"/>
    <property type="match status" value="1"/>
</dbReference>
<dbReference type="PRINTS" id="PR00119">
    <property type="entry name" value="CATATPASE"/>
</dbReference>
<name>A0A9X1MPI9_9BACT</name>
<gene>
    <name evidence="21" type="ORF">LOC68_14815</name>
</gene>
<keyword evidence="22" id="KW-1185">Reference proteome</keyword>
<dbReference type="PROSITE" id="PS00154">
    <property type="entry name" value="ATPASE_E1_E2"/>
    <property type="match status" value="1"/>
</dbReference>
<comment type="similarity">
    <text evidence="2 18">Belongs to the cation transport ATPase (P-type) (TC 3.A.3) family. Type IB subfamily.</text>
</comment>
<dbReference type="PANTHER" id="PTHR43520:SF8">
    <property type="entry name" value="P-TYPE CU(+) TRANSPORTER"/>
    <property type="match status" value="1"/>
</dbReference>
<dbReference type="GO" id="GO:0055070">
    <property type="term" value="P:copper ion homeostasis"/>
    <property type="evidence" value="ECO:0007669"/>
    <property type="project" value="TreeGrafter"/>
</dbReference>
<dbReference type="InterPro" id="IPR027256">
    <property type="entry name" value="P-typ_ATPase_IB"/>
</dbReference>
<evidence type="ECO:0000256" key="1">
    <source>
        <dbReference type="ARBA" id="ARBA00004651"/>
    </source>
</evidence>
<dbReference type="CDD" id="cd02094">
    <property type="entry name" value="P-type_ATPase_Cu-like"/>
    <property type="match status" value="1"/>
</dbReference>
<dbReference type="InterPro" id="IPR023299">
    <property type="entry name" value="ATPase_P-typ_cyto_dom_N"/>
</dbReference>
<evidence type="ECO:0000313" key="22">
    <source>
        <dbReference type="Proteomes" id="UP001139103"/>
    </source>
</evidence>
<dbReference type="InterPro" id="IPR036412">
    <property type="entry name" value="HAD-like_sf"/>
</dbReference>
<dbReference type="SUPFAM" id="SSF81665">
    <property type="entry name" value="Calcium ATPase, transmembrane domain M"/>
    <property type="match status" value="1"/>
</dbReference>
<dbReference type="FunFam" id="3.40.50.1000:FF:000144">
    <property type="entry name" value="copper-transporting ATPase 1 isoform X2"/>
    <property type="match status" value="1"/>
</dbReference>
<dbReference type="GO" id="GO:0060003">
    <property type="term" value="P:copper ion export"/>
    <property type="evidence" value="ECO:0007669"/>
    <property type="project" value="UniProtKB-ARBA"/>
</dbReference>
<dbReference type="InterPro" id="IPR011017">
    <property type="entry name" value="TRASH_dom"/>
</dbReference>
<dbReference type="AlphaFoldDB" id="A0A9X1MPI9"/>